<keyword evidence="2 9" id="KW-0813">Transport</keyword>
<evidence type="ECO:0000256" key="1">
    <source>
        <dbReference type="ARBA" id="ARBA00004651"/>
    </source>
</evidence>
<dbReference type="Proteomes" id="UP000217771">
    <property type="component" value="Unassembled WGS sequence"/>
</dbReference>
<proteinExistence type="inferred from homology"/>
<dbReference type="SUPFAM" id="SSF82866">
    <property type="entry name" value="Multidrug efflux transporter AcrB transmembrane domain"/>
    <property type="match status" value="1"/>
</dbReference>
<feature type="transmembrane region" description="Helical" evidence="9">
    <location>
        <begin position="133"/>
        <end position="150"/>
    </location>
</feature>
<comment type="caution">
    <text evidence="9">Lacks conserved residue(s) required for the propagation of feature annotation.</text>
</comment>
<keyword evidence="8 9" id="KW-0472">Membrane</keyword>
<dbReference type="PANTHER" id="PTHR30081:SF8">
    <property type="entry name" value="PROTEIN TRANSLOCASE SUBUNIT SECF"/>
    <property type="match status" value="1"/>
</dbReference>
<dbReference type="HAMAP" id="MF_01464_B">
    <property type="entry name" value="SecF_B"/>
    <property type="match status" value="1"/>
</dbReference>
<dbReference type="GO" id="GO:0065002">
    <property type="term" value="P:intracellular protein transmembrane transport"/>
    <property type="evidence" value="ECO:0007669"/>
    <property type="project" value="UniProtKB-UniRule"/>
</dbReference>
<evidence type="ECO:0000313" key="12">
    <source>
        <dbReference type="Proteomes" id="UP000217771"/>
    </source>
</evidence>
<evidence type="ECO:0000256" key="8">
    <source>
        <dbReference type="ARBA" id="ARBA00023136"/>
    </source>
</evidence>
<dbReference type="InterPro" id="IPR005665">
    <property type="entry name" value="SecF_bac"/>
</dbReference>
<reference evidence="11 12" key="1">
    <citation type="submission" date="2017-08" db="EMBL/GenBank/DDBJ databases">
        <title>Halomonas alkalisoli sp. nov., isolated from saline alkaline soil.</title>
        <authorList>
            <person name="Wang D."/>
            <person name="Zhang G."/>
        </authorList>
    </citation>
    <scope>NUCLEOTIDE SEQUENCE [LARGE SCALE GENOMIC DNA]</scope>
    <source>
        <strain evidence="11 12">WRN001</strain>
    </source>
</reference>
<dbReference type="InterPro" id="IPR055344">
    <property type="entry name" value="SecD_SecF_C_bact"/>
</dbReference>
<organism evidence="11 12">
    <name type="scientific">Halomonas salipaludis</name>
    <dbReference type="NCBI Taxonomy" id="2032625"/>
    <lineage>
        <taxon>Bacteria</taxon>
        <taxon>Pseudomonadati</taxon>
        <taxon>Pseudomonadota</taxon>
        <taxon>Gammaproteobacteria</taxon>
        <taxon>Oceanospirillales</taxon>
        <taxon>Halomonadaceae</taxon>
        <taxon>Halomonas</taxon>
    </lineage>
</organism>
<feature type="transmembrane region" description="Helical" evidence="9">
    <location>
        <begin position="184"/>
        <end position="205"/>
    </location>
</feature>
<evidence type="ECO:0000256" key="9">
    <source>
        <dbReference type="HAMAP-Rule" id="MF_01464"/>
    </source>
</evidence>
<dbReference type="Gene3D" id="1.20.1640.10">
    <property type="entry name" value="Multidrug efflux transporter AcrB transmembrane domain"/>
    <property type="match status" value="1"/>
</dbReference>
<dbReference type="GO" id="GO:0015450">
    <property type="term" value="F:protein-transporting ATPase activity"/>
    <property type="evidence" value="ECO:0007669"/>
    <property type="project" value="InterPro"/>
</dbReference>
<evidence type="ECO:0000256" key="6">
    <source>
        <dbReference type="ARBA" id="ARBA00022989"/>
    </source>
</evidence>
<accession>A0A2A2EPK4</accession>
<evidence type="ECO:0000256" key="7">
    <source>
        <dbReference type="ARBA" id="ARBA00023010"/>
    </source>
</evidence>
<comment type="similarity">
    <text evidence="9">Belongs to the SecD/SecF family. SecF subfamily.</text>
</comment>
<dbReference type="Pfam" id="PF07549">
    <property type="entry name" value="Sec_GG"/>
    <property type="match status" value="1"/>
</dbReference>
<comment type="subunit">
    <text evidence="9">Forms a complex with SecD. Part of the essential Sec protein translocation apparatus which comprises SecA, SecYEG and auxiliary proteins SecDF-YajC and YidC.</text>
</comment>
<evidence type="ECO:0000259" key="10">
    <source>
        <dbReference type="Pfam" id="PF02355"/>
    </source>
</evidence>
<dbReference type="GO" id="GO:0043952">
    <property type="term" value="P:protein transport by the Sec complex"/>
    <property type="evidence" value="ECO:0007669"/>
    <property type="project" value="UniProtKB-UniRule"/>
</dbReference>
<comment type="function">
    <text evidence="9">Part of the Sec protein translocase complex. Interacts with the SecYEG preprotein conducting channel. SecDF uses the proton motive force (PMF) to complete protein translocation after the ATP-dependent function of SecA.</text>
</comment>
<keyword evidence="5 9" id="KW-0653">Protein transport</keyword>
<dbReference type="GO" id="GO:0005886">
    <property type="term" value="C:plasma membrane"/>
    <property type="evidence" value="ECO:0007669"/>
    <property type="project" value="UniProtKB-SubCell"/>
</dbReference>
<sequence>MRSLAMRQFDFMGKRRLAFIISALMLLVSIGSLVVQQLNLGLDFTGGTLVEVRYATAPALDTVRQALEGEGFRDVSVQTFGASNEILIRLQQDFDPDVGQQVVSLLRGDGAEVDLIRAEFVGAQVGEQLRDQSGMGMLVALGIVMLYVAFRFQYKFAIGALLALIHDVIIVVGVFSLFQLDFDLTVLAALLAVIGYSLNDTIVVYDRIRETIRKSRIDDMPTIFNEAINMTLSRTLATSGTTLLVLIALLLLGGDMIHYFSIALIIGVVVGTFSSIYVAAALLLIVKLQRQDLIPAKKEDPEEEGEEQLP</sequence>
<keyword evidence="4 9" id="KW-0812">Transmembrane</keyword>
<dbReference type="Pfam" id="PF02355">
    <property type="entry name" value="SecD_SecF_C"/>
    <property type="match status" value="1"/>
</dbReference>
<comment type="caution">
    <text evidence="11">The sequence shown here is derived from an EMBL/GenBank/DDBJ whole genome shotgun (WGS) entry which is preliminary data.</text>
</comment>
<name>A0A2A2EPK4_9GAMM</name>
<comment type="subcellular location">
    <subcellularLocation>
        <location evidence="1 9">Cell membrane</location>
        <topology evidence="1 9">Multi-pass membrane protein</topology>
    </subcellularLocation>
</comment>
<dbReference type="InterPro" id="IPR022813">
    <property type="entry name" value="SecD/SecF_arch_bac"/>
</dbReference>
<dbReference type="GO" id="GO:0006605">
    <property type="term" value="P:protein targeting"/>
    <property type="evidence" value="ECO:0007669"/>
    <property type="project" value="UniProtKB-UniRule"/>
</dbReference>
<dbReference type="EMBL" id="NSKB01000007">
    <property type="protein sequence ID" value="PAU75056.1"/>
    <property type="molecule type" value="Genomic_DNA"/>
</dbReference>
<dbReference type="AlphaFoldDB" id="A0A2A2EPK4"/>
<evidence type="ECO:0000256" key="3">
    <source>
        <dbReference type="ARBA" id="ARBA00022475"/>
    </source>
</evidence>
<evidence type="ECO:0000256" key="2">
    <source>
        <dbReference type="ARBA" id="ARBA00022448"/>
    </source>
</evidence>
<keyword evidence="3 9" id="KW-1003">Cell membrane</keyword>
<dbReference type="InterPro" id="IPR022646">
    <property type="entry name" value="SecD/SecF_CS"/>
</dbReference>
<evidence type="ECO:0000256" key="4">
    <source>
        <dbReference type="ARBA" id="ARBA00022692"/>
    </source>
</evidence>
<dbReference type="PRINTS" id="PR01755">
    <property type="entry name" value="SECFTRNLCASE"/>
</dbReference>
<dbReference type="PANTHER" id="PTHR30081">
    <property type="entry name" value="PROTEIN-EXPORT MEMBRANE PROTEIN SEC"/>
    <property type="match status" value="1"/>
</dbReference>
<gene>
    <name evidence="9 11" type="primary">secF</name>
    <name evidence="11" type="ORF">CK498_18060</name>
</gene>
<feature type="domain" description="Protein export membrane protein SecD/SecF C-terminal" evidence="10">
    <location>
        <begin position="107"/>
        <end position="287"/>
    </location>
</feature>
<keyword evidence="7 9" id="KW-0811">Translocation</keyword>
<dbReference type="InterPro" id="IPR048634">
    <property type="entry name" value="SecD_SecF_C"/>
</dbReference>
<evidence type="ECO:0000256" key="5">
    <source>
        <dbReference type="ARBA" id="ARBA00022927"/>
    </source>
</evidence>
<evidence type="ECO:0000313" key="11">
    <source>
        <dbReference type="EMBL" id="PAU75056.1"/>
    </source>
</evidence>
<dbReference type="InterPro" id="IPR022645">
    <property type="entry name" value="SecD/SecF_bac"/>
</dbReference>
<feature type="transmembrane region" description="Helical" evidence="9">
    <location>
        <begin position="259"/>
        <end position="286"/>
    </location>
</feature>
<dbReference type="OrthoDB" id="9774769at2"/>
<keyword evidence="12" id="KW-1185">Reference proteome</keyword>
<dbReference type="NCBIfam" id="TIGR00966">
    <property type="entry name" value="transloc_SecF"/>
    <property type="match status" value="1"/>
</dbReference>
<feature type="transmembrane region" description="Helical" evidence="9">
    <location>
        <begin position="235"/>
        <end position="253"/>
    </location>
</feature>
<keyword evidence="6 9" id="KW-1133">Transmembrane helix</keyword>
<feature type="transmembrane region" description="Helical" evidence="9">
    <location>
        <begin position="157"/>
        <end position="178"/>
    </location>
</feature>
<dbReference type="NCBIfam" id="TIGR00916">
    <property type="entry name" value="2A0604s01"/>
    <property type="match status" value="1"/>
</dbReference>
<protein>
    <recommendedName>
        <fullName evidence="9">Protein-export membrane protein SecF</fullName>
    </recommendedName>
</protein>